<dbReference type="EMBL" id="JALJOT010000006">
    <property type="protein sequence ID" value="KAK9909590.1"/>
    <property type="molecule type" value="Genomic_DNA"/>
</dbReference>
<protein>
    <submittedName>
        <fullName evidence="1">Uncharacterized protein</fullName>
    </submittedName>
</protein>
<keyword evidence="2" id="KW-1185">Reference proteome</keyword>
<evidence type="ECO:0000313" key="2">
    <source>
        <dbReference type="Proteomes" id="UP001491310"/>
    </source>
</evidence>
<reference evidence="1 2" key="1">
    <citation type="journal article" date="2024" name="Nat. Commun.">
        <title>Phylogenomics reveals the evolutionary origins of lichenization in chlorophyte algae.</title>
        <authorList>
            <person name="Puginier C."/>
            <person name="Libourel C."/>
            <person name="Otte J."/>
            <person name="Skaloud P."/>
            <person name="Haon M."/>
            <person name="Grisel S."/>
            <person name="Petersen M."/>
            <person name="Berrin J.G."/>
            <person name="Delaux P.M."/>
            <person name="Dal Grande F."/>
            <person name="Keller J."/>
        </authorList>
    </citation>
    <scope>NUCLEOTIDE SEQUENCE [LARGE SCALE GENOMIC DNA]</scope>
    <source>
        <strain evidence="1 2">SAG 216-7</strain>
    </source>
</reference>
<accession>A0ABR2YR73</accession>
<dbReference type="Proteomes" id="UP001491310">
    <property type="component" value="Unassembled WGS sequence"/>
</dbReference>
<evidence type="ECO:0000313" key="1">
    <source>
        <dbReference type="EMBL" id="KAK9909590.1"/>
    </source>
</evidence>
<name>A0ABR2YR73_9CHLO</name>
<gene>
    <name evidence="1" type="ORF">WJX75_004566</name>
</gene>
<comment type="caution">
    <text evidence="1">The sequence shown here is derived from an EMBL/GenBank/DDBJ whole genome shotgun (WGS) entry which is preliminary data.</text>
</comment>
<organism evidence="1 2">
    <name type="scientific">Coccomyxa subellipsoidea</name>
    <dbReference type="NCBI Taxonomy" id="248742"/>
    <lineage>
        <taxon>Eukaryota</taxon>
        <taxon>Viridiplantae</taxon>
        <taxon>Chlorophyta</taxon>
        <taxon>core chlorophytes</taxon>
        <taxon>Trebouxiophyceae</taxon>
        <taxon>Trebouxiophyceae incertae sedis</taxon>
        <taxon>Coccomyxaceae</taxon>
        <taxon>Coccomyxa</taxon>
    </lineage>
</organism>
<proteinExistence type="predicted"/>
<sequence>MMCWCNPFPDERKRIALTSRTLFNLAGRSSLWQHVPYGSDCGAACSFFHGDLIFLAARLCMSRALHLPPQVFVVQADTGRSSRFPIIVRTLDLRSILCSPDVDEIASNAASAITDKPTIVFKPSESLKELREALKNAATWCISLLGWEKMDRHKAFRRLELWLGPTELLTQHASQMDVGLLLELRHVLRVGEPKHLFGPYDDDQSRAETDFLPSCNIAFGHNSKRT</sequence>